<dbReference type="EMBL" id="BDQK01000013">
    <property type="protein sequence ID" value="GBF81673.1"/>
    <property type="molecule type" value="Genomic_DNA"/>
</dbReference>
<proteinExistence type="predicted"/>
<evidence type="ECO:0000313" key="2">
    <source>
        <dbReference type="EMBL" id="GBF81673.1"/>
    </source>
</evidence>
<dbReference type="Pfam" id="PF07589">
    <property type="entry name" value="PEP-CTERM"/>
    <property type="match status" value="1"/>
</dbReference>
<dbReference type="InterPro" id="IPR013424">
    <property type="entry name" value="Ice-binding_C"/>
</dbReference>
<dbReference type="OrthoDB" id="8256154at2"/>
<feature type="domain" description="Ice-binding protein C-terminal" evidence="1">
    <location>
        <begin position="189"/>
        <end position="211"/>
    </location>
</feature>
<organism evidence="2 3">
    <name type="scientific">Aphanothece sacrum FPU1</name>
    <dbReference type="NCBI Taxonomy" id="1920663"/>
    <lineage>
        <taxon>Bacteria</taxon>
        <taxon>Bacillati</taxon>
        <taxon>Cyanobacteriota</taxon>
        <taxon>Cyanophyceae</taxon>
        <taxon>Oscillatoriophycideae</taxon>
        <taxon>Chroococcales</taxon>
        <taxon>Aphanothecaceae</taxon>
        <taxon>Aphanothece</taxon>
    </lineage>
</organism>
<reference evidence="3" key="1">
    <citation type="submission" date="2017-05" db="EMBL/GenBank/DDBJ databases">
        <title>Physiological properties and genetic analysis related to exopolysaccharide production of fresh-water unicellular cyanobacterium Aphanothece sacrum, Suizenji Nori, that has been cultured as a food source in Japan.</title>
        <authorList>
            <person name="Kanesaki Y."/>
            <person name="Yoshikawa S."/>
            <person name="Ohki K."/>
        </authorList>
    </citation>
    <scope>NUCLEOTIDE SEQUENCE [LARGE SCALE GENOMIC DNA]</scope>
    <source>
        <strain evidence="3">FPU1</strain>
    </source>
</reference>
<dbReference type="Proteomes" id="UP000287247">
    <property type="component" value="Unassembled WGS sequence"/>
</dbReference>
<dbReference type="AlphaFoldDB" id="A0A401IK53"/>
<gene>
    <name evidence="2" type="ORF">AsFPU1_3091</name>
</gene>
<protein>
    <recommendedName>
        <fullName evidence="1">Ice-binding protein C-terminal domain-containing protein</fullName>
    </recommendedName>
</protein>
<keyword evidence="3" id="KW-1185">Reference proteome</keyword>
<evidence type="ECO:0000313" key="3">
    <source>
        <dbReference type="Proteomes" id="UP000287247"/>
    </source>
</evidence>
<sequence>MKKSLIITLGSFFVLSGAMKIEVIQGATIENSFGLNNPQKTITFDDPIFDDGNLLTNEYANFGLEFDPGLFFIFPLPSNPPLPNLGLGGVTNSSILSEFSLKFLEDQTSAAFSMSTAPTISNFTALLNGSVVESFQAMTDFTQTNNFFGFKDILFNEIRINFANNNQTIPNAIIGEVQFGNSVEPPLEVPEPSSVMSLLVIGLFGIHATRKS</sequence>
<evidence type="ECO:0000259" key="1">
    <source>
        <dbReference type="Pfam" id="PF07589"/>
    </source>
</evidence>
<dbReference type="RefSeq" id="WP_124972489.1">
    <property type="nucleotide sequence ID" value="NZ_BDQK01000013.1"/>
</dbReference>
<accession>A0A401IK53</accession>
<name>A0A401IK53_APHSA</name>
<comment type="caution">
    <text evidence="2">The sequence shown here is derived from an EMBL/GenBank/DDBJ whole genome shotgun (WGS) entry which is preliminary data.</text>
</comment>